<dbReference type="GO" id="GO:0008270">
    <property type="term" value="F:zinc ion binding"/>
    <property type="evidence" value="ECO:0007669"/>
    <property type="project" value="UniProtKB-KW"/>
</dbReference>
<dbReference type="PANTHER" id="PTHR13182">
    <property type="entry name" value="ZINC FINGER PROTEIN 622"/>
    <property type="match status" value="1"/>
</dbReference>
<dbReference type="PANTHER" id="PTHR13182:SF8">
    <property type="entry name" value="CYTOPLASMIC 60S SUBUNIT BIOGENESIS FACTOR ZNF622"/>
    <property type="match status" value="1"/>
</dbReference>
<evidence type="ECO:0000259" key="11">
    <source>
        <dbReference type="PROSITE" id="PS50157"/>
    </source>
</evidence>
<evidence type="ECO:0000256" key="5">
    <source>
        <dbReference type="ARBA" id="ARBA00022737"/>
    </source>
</evidence>
<dbReference type="EMBL" id="MZNU01000091">
    <property type="protein sequence ID" value="OWP04850.1"/>
    <property type="molecule type" value="Genomic_DNA"/>
</dbReference>
<evidence type="ECO:0000256" key="6">
    <source>
        <dbReference type="ARBA" id="ARBA00022771"/>
    </source>
</evidence>
<dbReference type="Proteomes" id="UP000242519">
    <property type="component" value="Unassembled WGS sequence"/>
</dbReference>
<protein>
    <recommendedName>
        <fullName evidence="11">C2H2-type domain-containing protein</fullName>
    </recommendedName>
</protein>
<dbReference type="SMART" id="SM00355">
    <property type="entry name" value="ZnF_C2H2"/>
    <property type="match status" value="4"/>
</dbReference>
<dbReference type="GO" id="GO:0005737">
    <property type="term" value="C:cytoplasm"/>
    <property type="evidence" value="ECO:0007669"/>
    <property type="project" value="UniProtKB-SubCell"/>
</dbReference>
<evidence type="ECO:0000256" key="2">
    <source>
        <dbReference type="ARBA" id="ARBA00022490"/>
    </source>
</evidence>
<evidence type="ECO:0000256" key="8">
    <source>
        <dbReference type="ARBA" id="ARBA00034126"/>
    </source>
</evidence>
<dbReference type="InParanoid" id="A0A218ZB83"/>
<gene>
    <name evidence="12" type="ORF">B2J93_4176</name>
</gene>
<accession>A0A218ZB83</accession>
<keyword evidence="4" id="KW-0479">Metal-binding</keyword>
<dbReference type="SMART" id="SM00451">
    <property type="entry name" value="ZnF_U1"/>
    <property type="match status" value="2"/>
</dbReference>
<keyword evidence="7" id="KW-0862">Zinc</keyword>
<dbReference type="AlphaFoldDB" id="A0A218ZB83"/>
<evidence type="ECO:0000313" key="12">
    <source>
        <dbReference type="EMBL" id="OWP04850.1"/>
    </source>
</evidence>
<keyword evidence="3" id="KW-0690">Ribosome biogenesis</keyword>
<reference evidence="12 13" key="1">
    <citation type="submission" date="2017-04" db="EMBL/GenBank/DDBJ databases">
        <title>Draft genome sequence of Marssonina coronaria NL1: causal agent of apple blotch.</title>
        <authorList>
            <person name="Cheng Q."/>
        </authorList>
    </citation>
    <scope>NUCLEOTIDE SEQUENCE [LARGE SCALE GENOMIC DNA]</scope>
    <source>
        <strain evidence="12 13">NL1</strain>
    </source>
</reference>
<evidence type="ECO:0000256" key="4">
    <source>
        <dbReference type="ARBA" id="ARBA00022723"/>
    </source>
</evidence>
<feature type="compositionally biased region" description="Basic and acidic residues" evidence="10">
    <location>
        <begin position="344"/>
        <end position="356"/>
    </location>
</feature>
<feature type="region of interest" description="Disordered" evidence="10">
    <location>
        <begin position="344"/>
        <end position="372"/>
    </location>
</feature>
<dbReference type="GO" id="GO:0003676">
    <property type="term" value="F:nucleic acid binding"/>
    <property type="evidence" value="ECO:0007669"/>
    <property type="project" value="InterPro"/>
</dbReference>
<sequence>MSSSTGSGYGPMSTPPHKFICIICNIEFESNATQRTHDKSDWHIYNLKRHLTSLPPISSQIYNDRITHVKQTAAAEESDSTSAFHKLCVVCKKDYYSPQAYKNHIKSNNHTQATAEESKDETPASSALEDIASQVEKLGSFSCLFCTRSFSSLDPNMEHMEKSHNFSIPNQDYLFDLEIFIDYLSTLISTFQECIFCGKTRGTAAAVRQHMSDKGHCHLDPDAAGSSEFEDFYFLDSKVAKEGSDETTPINFAPTKDEVLRLPSGRALGHRSQAYSHRQRHISSTALKAVEKVPSSSNSNEDRRVPMSLFRTDNANLGMIGVSELQKRAVLALEKKMMKVEVRARNQHQSRLEKQANKQKFFKPDVPGPKNG</sequence>
<dbReference type="SUPFAM" id="SSF57667">
    <property type="entry name" value="beta-beta-alpha zinc fingers"/>
    <property type="match status" value="3"/>
</dbReference>
<evidence type="ECO:0000256" key="10">
    <source>
        <dbReference type="SAM" id="MobiDB-lite"/>
    </source>
</evidence>
<proteinExistence type="inferred from homology"/>
<evidence type="ECO:0000256" key="7">
    <source>
        <dbReference type="ARBA" id="ARBA00022833"/>
    </source>
</evidence>
<name>A0A218ZB83_9HELO</name>
<dbReference type="STRING" id="503106.A0A218ZB83"/>
<dbReference type="InterPro" id="IPR041661">
    <property type="entry name" value="ZN622/Rei1/Reh1_Znf-C2H2"/>
</dbReference>
<dbReference type="InterPro" id="IPR022755">
    <property type="entry name" value="Znf_C2H2_jaz"/>
</dbReference>
<evidence type="ECO:0000313" key="13">
    <source>
        <dbReference type="Proteomes" id="UP000242519"/>
    </source>
</evidence>
<dbReference type="Pfam" id="PF12756">
    <property type="entry name" value="zf-C2H2_2"/>
    <property type="match status" value="1"/>
</dbReference>
<organism evidence="12 13">
    <name type="scientific">Diplocarpon coronariae</name>
    <dbReference type="NCBI Taxonomy" id="2795749"/>
    <lineage>
        <taxon>Eukaryota</taxon>
        <taxon>Fungi</taxon>
        <taxon>Dikarya</taxon>
        <taxon>Ascomycota</taxon>
        <taxon>Pezizomycotina</taxon>
        <taxon>Leotiomycetes</taxon>
        <taxon>Helotiales</taxon>
        <taxon>Drepanopezizaceae</taxon>
        <taxon>Diplocarpon</taxon>
    </lineage>
</organism>
<dbReference type="GO" id="GO:0042273">
    <property type="term" value="P:ribosomal large subunit biogenesis"/>
    <property type="evidence" value="ECO:0007669"/>
    <property type="project" value="UniProtKB-ARBA"/>
</dbReference>
<dbReference type="InterPro" id="IPR040025">
    <property type="entry name" value="Znf622/Rei1/Reh1"/>
</dbReference>
<keyword evidence="2" id="KW-0963">Cytoplasm</keyword>
<dbReference type="InterPro" id="IPR003604">
    <property type="entry name" value="Matrin/U1-like-C_Znf_C2H2"/>
</dbReference>
<dbReference type="Gene3D" id="3.30.160.60">
    <property type="entry name" value="Classic Zinc Finger"/>
    <property type="match status" value="1"/>
</dbReference>
<dbReference type="OrthoDB" id="19329at2759"/>
<comment type="similarity">
    <text evidence="8">Belongs to the REI1 family.</text>
</comment>
<dbReference type="InterPro" id="IPR013087">
    <property type="entry name" value="Znf_C2H2_type"/>
</dbReference>
<dbReference type="PROSITE" id="PS50157">
    <property type="entry name" value="ZINC_FINGER_C2H2_2"/>
    <property type="match status" value="1"/>
</dbReference>
<evidence type="ECO:0000256" key="1">
    <source>
        <dbReference type="ARBA" id="ARBA00004496"/>
    </source>
</evidence>
<comment type="subcellular location">
    <subcellularLocation>
        <location evidence="1">Cytoplasm</location>
    </subcellularLocation>
</comment>
<comment type="caution">
    <text evidence="12">The sequence shown here is derived from an EMBL/GenBank/DDBJ whole genome shotgun (WGS) entry which is preliminary data.</text>
</comment>
<feature type="domain" description="C2H2-type" evidence="11">
    <location>
        <begin position="141"/>
        <end position="169"/>
    </location>
</feature>
<evidence type="ECO:0000256" key="9">
    <source>
        <dbReference type="PROSITE-ProRule" id="PRU00042"/>
    </source>
</evidence>
<keyword evidence="5" id="KW-0677">Repeat</keyword>
<dbReference type="PROSITE" id="PS00028">
    <property type="entry name" value="ZINC_FINGER_C2H2_1"/>
    <property type="match status" value="3"/>
</dbReference>
<keyword evidence="6 9" id="KW-0863">Zinc-finger</keyword>
<dbReference type="InterPro" id="IPR036236">
    <property type="entry name" value="Znf_C2H2_sf"/>
</dbReference>
<keyword evidence="13" id="KW-1185">Reference proteome</keyword>
<evidence type="ECO:0000256" key="3">
    <source>
        <dbReference type="ARBA" id="ARBA00022517"/>
    </source>
</evidence>
<dbReference type="GO" id="GO:0030687">
    <property type="term" value="C:preribosome, large subunit precursor"/>
    <property type="evidence" value="ECO:0007669"/>
    <property type="project" value="TreeGrafter"/>
</dbReference>
<dbReference type="Pfam" id="PF12171">
    <property type="entry name" value="zf-C2H2_jaz"/>
    <property type="match status" value="1"/>
</dbReference>